<comment type="caution">
    <text evidence="1">The sequence shown here is derived from an EMBL/GenBank/DDBJ whole genome shotgun (WGS) entry which is preliminary data.</text>
</comment>
<dbReference type="Gene3D" id="3.90.550.10">
    <property type="entry name" value="Spore Coat Polysaccharide Biosynthesis Protein SpsA, Chain A"/>
    <property type="match status" value="1"/>
</dbReference>
<protein>
    <recommendedName>
        <fullName evidence="2">Glycosyltransferase family 2 protein</fullName>
    </recommendedName>
</protein>
<gene>
    <name evidence="1" type="ORF">ENG63_08580</name>
</gene>
<dbReference type="Proteomes" id="UP000886289">
    <property type="component" value="Unassembled WGS sequence"/>
</dbReference>
<reference evidence="1" key="1">
    <citation type="journal article" date="2020" name="mSystems">
        <title>Genome- and Community-Level Interaction Insights into Carbon Utilization and Element Cycling Functions of Hydrothermarchaeota in Hydrothermal Sediment.</title>
        <authorList>
            <person name="Zhou Z."/>
            <person name="Liu Y."/>
            <person name="Xu W."/>
            <person name="Pan J."/>
            <person name="Luo Z.H."/>
            <person name="Li M."/>
        </authorList>
    </citation>
    <scope>NUCLEOTIDE SEQUENCE [LARGE SCALE GENOMIC DNA]</scope>
    <source>
        <strain evidence="1">HyVt-233</strain>
    </source>
</reference>
<sequence length="167" mass="20454">MRHFNYPETSFIRTYEDRHKFGRKTVFFSNSFSAYKKEILEKVGWFKENLISYEDIYIAARFLTEGYKIAYVAEAMVYHSHSLKIWKDFKRHFELGIFFREENWILKTFGKKPKDEGIRMIKEFIKFTKKKGELSSVSKFFFFYFLRRFAWVLGYNYKCLPKKLQII</sequence>
<proteinExistence type="predicted"/>
<dbReference type="AlphaFoldDB" id="A0A7C0Y5A9"/>
<evidence type="ECO:0000313" key="1">
    <source>
        <dbReference type="EMBL" id="HDD44897.1"/>
    </source>
</evidence>
<dbReference type="InterPro" id="IPR029044">
    <property type="entry name" value="Nucleotide-diphossugar_trans"/>
</dbReference>
<dbReference type="EMBL" id="DRBS01000317">
    <property type="protein sequence ID" value="HDD44897.1"/>
    <property type="molecule type" value="Genomic_DNA"/>
</dbReference>
<evidence type="ECO:0008006" key="2">
    <source>
        <dbReference type="Google" id="ProtNLM"/>
    </source>
</evidence>
<organism evidence="1">
    <name type="scientific">Desulfofervidus auxilii</name>
    <dbReference type="NCBI Taxonomy" id="1621989"/>
    <lineage>
        <taxon>Bacteria</taxon>
        <taxon>Pseudomonadati</taxon>
        <taxon>Thermodesulfobacteriota</taxon>
        <taxon>Candidatus Desulfofervidia</taxon>
        <taxon>Candidatus Desulfofervidales</taxon>
        <taxon>Candidatus Desulfofervidaceae</taxon>
        <taxon>Candidatus Desulfofervidus</taxon>
    </lineage>
</organism>
<dbReference type="SUPFAM" id="SSF53448">
    <property type="entry name" value="Nucleotide-diphospho-sugar transferases"/>
    <property type="match status" value="1"/>
</dbReference>
<accession>A0A7C0Y5A9</accession>
<name>A0A7C0Y5A9_DESA2</name>